<dbReference type="EMBL" id="KP211908">
    <property type="protein sequence ID" value="ANV80805.1"/>
    <property type="molecule type" value="Genomic_DNA"/>
</dbReference>
<organism evidence="2">
    <name type="scientific">uncultured Poseidoniia archaeon</name>
    <dbReference type="NCBI Taxonomy" id="1697135"/>
    <lineage>
        <taxon>Archaea</taxon>
        <taxon>Methanobacteriati</taxon>
        <taxon>Thermoplasmatota</taxon>
        <taxon>Candidatus Poseidoniia</taxon>
        <taxon>environmental samples</taxon>
    </lineage>
</organism>
<accession>A0A1B1TEU0</accession>
<evidence type="ECO:0000256" key="1">
    <source>
        <dbReference type="SAM" id="Coils"/>
    </source>
</evidence>
<evidence type="ECO:0000313" key="2">
    <source>
        <dbReference type="EMBL" id="ANV80805.1"/>
    </source>
</evidence>
<sequence>MAQYCNWCKGEIKESWKLCSGCQLLSPEFFGTDIRPFLSDERNSETNRILSYARGLSNHQRIKHLTQEVELGIPIPPILRSKRKGGLNSLNYEPKEWRKILQHWDRFGQIRIGNYFFPDGSLLSIREKNAYYIDEHLLDGNIPLLDLAEWLANPLRSDSIRYWSEFILLLDCTLTKLPIVFSNEEEWANWIKENTWKGIDYPVKSFYGPAHVSSRMPPFLTYIYRKYRLDDYKTAAPEIIRENLDALKSKEYGVIGENWVDIYEQKNFREEYLKQTIPVLIVSDYRLKLFTIKDRKPATYSIGNDPRDWRKLLTWALQPYGKRGSELIQGLVMNWTEEEAIWMPSKRQIISARLFHDEIIKLGEYSSLVPLEYDRATPGLFVKGISGVDYVISSTSHMKIKVDVVPGAFDVNRASEVGIDLCIDPIVMDDIPFGDVAVSYLLALHNDEDSRRYIFTLDLFLTALEKTDSKLDDEIYWETVESSYEKLLEEIQTPFPFADDGEMEAEIEQYEREQLAISLNEEYEYEQEMQRRMDEEREKLEEQLQADFEDFCRNMALQGDDEHYE</sequence>
<protein>
    <submittedName>
        <fullName evidence="2">Uncharacterized protein</fullName>
    </submittedName>
</protein>
<reference evidence="2" key="2">
    <citation type="journal article" date="2015" name="ISME J.">
        <title>A new class of marine Euryarchaeota group II from the Mediterranean deep chlorophyll maximum.</title>
        <authorList>
            <person name="Martin-Cuadrado A.B."/>
            <person name="Garcia-Heredia I."/>
            <person name="Molto A.G."/>
            <person name="Lopez-Ubeda R."/>
            <person name="Kimes N."/>
            <person name="Lopez-Garcia P."/>
            <person name="Moreira D."/>
            <person name="Rodriguez-Valera F."/>
        </authorList>
    </citation>
    <scope>NUCLEOTIDE SEQUENCE</scope>
</reference>
<reference evidence="2" key="1">
    <citation type="submission" date="2014-11" db="EMBL/GenBank/DDBJ databases">
        <authorList>
            <person name="Zhu J."/>
            <person name="Qi W."/>
            <person name="Song R."/>
        </authorList>
    </citation>
    <scope>NUCLEOTIDE SEQUENCE</scope>
</reference>
<name>A0A1B1TEU0_9ARCH</name>
<dbReference type="AlphaFoldDB" id="A0A1B1TEU0"/>
<feature type="coiled-coil region" evidence="1">
    <location>
        <begin position="523"/>
        <end position="550"/>
    </location>
</feature>
<proteinExistence type="predicted"/>
<keyword evidence="1" id="KW-0175">Coiled coil</keyword>